<dbReference type="CDD" id="cd06445">
    <property type="entry name" value="ATase"/>
    <property type="match status" value="1"/>
</dbReference>
<protein>
    <submittedName>
        <fullName evidence="13">Bifunctional transcriptional regulator/O6-methylguanine-DNA methyltransferase</fullName>
    </submittedName>
</protein>
<dbReference type="InterPro" id="IPR036631">
    <property type="entry name" value="MGMT_N_sf"/>
</dbReference>
<dbReference type="STRING" id="108003.B1C78_02880"/>
<feature type="active site" description="Nucleophile; methyl group acceptor from either O6-methylguanine or O4-methylthymine" evidence="10">
    <location>
        <position position="327"/>
    </location>
</feature>
<reference evidence="13 14" key="1">
    <citation type="submission" date="2017-02" db="EMBL/GenBank/DDBJ databases">
        <title>Genomic diversity within the haloalkaliphilic genus Thioalkalivibrio.</title>
        <authorList>
            <person name="Ahn A.-C."/>
            <person name="Meier-Kolthoff J."/>
            <person name="Overmars L."/>
            <person name="Richter M."/>
            <person name="Woyke T."/>
            <person name="Sorokin D.Y."/>
            <person name="Muyzer G."/>
        </authorList>
    </citation>
    <scope>NUCLEOTIDE SEQUENCE [LARGE SCALE GENOMIC DNA]</scope>
    <source>
        <strain evidence="13 14">ALJD</strain>
    </source>
</reference>
<dbReference type="Gene3D" id="3.40.10.10">
    <property type="entry name" value="DNA Methylphosphotriester Repair Domain"/>
    <property type="match status" value="1"/>
</dbReference>
<dbReference type="PROSITE" id="PS01124">
    <property type="entry name" value="HTH_ARAC_FAMILY_2"/>
    <property type="match status" value="1"/>
</dbReference>
<organism evidence="13 14">
    <name type="scientific">Thioalkalivibrio denitrificans</name>
    <dbReference type="NCBI Taxonomy" id="108003"/>
    <lineage>
        <taxon>Bacteria</taxon>
        <taxon>Pseudomonadati</taxon>
        <taxon>Pseudomonadota</taxon>
        <taxon>Gammaproteobacteria</taxon>
        <taxon>Chromatiales</taxon>
        <taxon>Ectothiorhodospiraceae</taxon>
        <taxon>Thioalkalivibrio</taxon>
    </lineage>
</organism>
<comment type="cofactor">
    <cofactor evidence="11">
        <name>Zn(2+)</name>
        <dbReference type="ChEBI" id="CHEBI:29105"/>
    </cofactor>
    <text evidence="11">Binds 1 zinc ion per subunit.</text>
</comment>
<sequence length="358" mass="38884">MADAHKTRAAKVIQDPRWAALAARDRAADGRFVYSVRTTGVYCRPSCPSRLARPENVDFHASPDDAERAGFRPCRRCRPDRASQDDAHVETVAALCRYIEDSDHVPTLDELSRRSGFSPWHLHRIFKAVTGLTPRAYGVAHRAQRLRSALEEGGSVTRAIHEAGYGSSARGYAESGGALGMTPGRYGAGGARTRIRFAVGACTLGHVLVASTEKGICFIAMGDDPDALVRDLQDRFPRAELVGGDPAFERQVGTVLAFIEAPGTGLDLPLDIRGTVFQRRVWHALRQIPAGETVSYAELARRIGAPGAARAVARACASNPIAVVIPCHRVVRQDGSLSGYRWGVARKRALLEREEQAQ</sequence>
<dbReference type="InterPro" id="IPR001497">
    <property type="entry name" value="MethylDNA_cys_MeTrfase_AS"/>
</dbReference>
<dbReference type="EMBL" id="MVBK01000017">
    <property type="protein sequence ID" value="OOG27808.1"/>
    <property type="molecule type" value="Genomic_DNA"/>
</dbReference>
<evidence type="ECO:0000256" key="10">
    <source>
        <dbReference type="PIRSR" id="PIRSR000409-1"/>
    </source>
</evidence>
<evidence type="ECO:0000313" key="14">
    <source>
        <dbReference type="Proteomes" id="UP000189462"/>
    </source>
</evidence>
<dbReference type="Gene3D" id="1.10.10.60">
    <property type="entry name" value="Homeodomain-like"/>
    <property type="match status" value="1"/>
</dbReference>
<dbReference type="PANTHER" id="PTHR10815:SF14">
    <property type="entry name" value="BIFUNCTIONAL TRANSCRIPTIONAL ACTIVATOR_DNA REPAIR ENZYME ADA"/>
    <property type="match status" value="1"/>
</dbReference>
<keyword evidence="11" id="KW-0479">Metal-binding</keyword>
<dbReference type="InterPro" id="IPR036388">
    <property type="entry name" value="WH-like_DNA-bd_sf"/>
</dbReference>
<dbReference type="InterPro" id="IPR009057">
    <property type="entry name" value="Homeodomain-like_sf"/>
</dbReference>
<dbReference type="SUPFAM" id="SSF53155">
    <property type="entry name" value="Methylated DNA-protein cysteine methyltransferase domain"/>
    <property type="match status" value="1"/>
</dbReference>
<dbReference type="GO" id="GO:0006281">
    <property type="term" value="P:DNA repair"/>
    <property type="evidence" value="ECO:0007669"/>
    <property type="project" value="UniProtKB-KW"/>
</dbReference>
<dbReference type="Pfam" id="PF02805">
    <property type="entry name" value="Ada_Zn_binding"/>
    <property type="match status" value="1"/>
</dbReference>
<dbReference type="PANTHER" id="PTHR10815">
    <property type="entry name" value="METHYLATED-DNA--PROTEIN-CYSTEINE METHYLTRANSFERASE"/>
    <property type="match status" value="1"/>
</dbReference>
<evidence type="ECO:0000256" key="8">
    <source>
        <dbReference type="ARBA" id="ARBA00023204"/>
    </source>
</evidence>
<dbReference type="GO" id="GO:0008270">
    <property type="term" value="F:zinc ion binding"/>
    <property type="evidence" value="ECO:0007669"/>
    <property type="project" value="InterPro"/>
</dbReference>
<dbReference type="GO" id="GO:0003908">
    <property type="term" value="F:methylated-DNA-[protein]-cysteine S-methyltransferase activity"/>
    <property type="evidence" value="ECO:0007669"/>
    <property type="project" value="UniProtKB-EC"/>
</dbReference>
<evidence type="ECO:0000256" key="4">
    <source>
        <dbReference type="ARBA" id="ARBA00022763"/>
    </source>
</evidence>
<dbReference type="OrthoDB" id="9802228at2"/>
<feature type="domain" description="HTH araC/xylS-type" evidence="12">
    <location>
        <begin position="93"/>
        <end position="189"/>
    </location>
</feature>
<keyword evidence="14" id="KW-1185">Reference proteome</keyword>
<dbReference type="Pfam" id="PF12833">
    <property type="entry name" value="HTH_18"/>
    <property type="match status" value="1"/>
</dbReference>
<comment type="caution">
    <text evidence="13">The sequence shown here is derived from an EMBL/GenBank/DDBJ whole genome shotgun (WGS) entry which is preliminary data.</text>
</comment>
<dbReference type="GO" id="GO:0032259">
    <property type="term" value="P:methylation"/>
    <property type="evidence" value="ECO:0007669"/>
    <property type="project" value="UniProtKB-KW"/>
</dbReference>
<dbReference type="RefSeq" id="WP_077277631.1">
    <property type="nucleotide sequence ID" value="NZ_MVBK01000017.1"/>
</dbReference>
<feature type="binding site" evidence="11">
    <location>
        <position position="43"/>
    </location>
    <ligand>
        <name>Zn(2+)</name>
        <dbReference type="ChEBI" id="CHEBI:29105"/>
    </ligand>
</feature>
<evidence type="ECO:0000259" key="12">
    <source>
        <dbReference type="PROSITE" id="PS01124"/>
    </source>
</evidence>
<evidence type="ECO:0000256" key="7">
    <source>
        <dbReference type="ARBA" id="ARBA00023163"/>
    </source>
</evidence>
<dbReference type="InterPro" id="IPR035451">
    <property type="entry name" value="Ada-like_dom_sf"/>
</dbReference>
<dbReference type="InterPro" id="IPR004026">
    <property type="entry name" value="Ada_DNA_repair_Zn-bd"/>
</dbReference>
<dbReference type="Proteomes" id="UP000189462">
    <property type="component" value="Unassembled WGS sequence"/>
</dbReference>
<dbReference type="NCBIfam" id="NF011964">
    <property type="entry name" value="PRK15435.1"/>
    <property type="match status" value="1"/>
</dbReference>
<keyword evidence="7" id="KW-0804">Transcription</keyword>
<name>A0A1V3NSF9_9GAMM</name>
<accession>A0A1V3NSF9</accession>
<dbReference type="Gene3D" id="1.10.10.10">
    <property type="entry name" value="Winged helix-like DNA-binding domain superfamily/Winged helix DNA-binding domain"/>
    <property type="match status" value="1"/>
</dbReference>
<evidence type="ECO:0000256" key="5">
    <source>
        <dbReference type="ARBA" id="ARBA00023015"/>
    </source>
</evidence>
<dbReference type="InterPro" id="IPR036217">
    <property type="entry name" value="MethylDNA_cys_MeTrfase_DNAb"/>
</dbReference>
<dbReference type="NCBIfam" id="TIGR00589">
    <property type="entry name" value="ogt"/>
    <property type="match status" value="1"/>
</dbReference>
<dbReference type="AlphaFoldDB" id="A0A1V3NSF9"/>
<evidence type="ECO:0000256" key="11">
    <source>
        <dbReference type="PIRSR" id="PIRSR000409-3"/>
    </source>
</evidence>
<dbReference type="InterPro" id="IPR018060">
    <property type="entry name" value="HTH_AraC"/>
</dbReference>
<evidence type="ECO:0000313" key="13">
    <source>
        <dbReference type="EMBL" id="OOG27808.1"/>
    </source>
</evidence>
<gene>
    <name evidence="13" type="ORF">B1C78_02880</name>
</gene>
<proteinExistence type="predicted"/>
<evidence type="ECO:0000256" key="6">
    <source>
        <dbReference type="ARBA" id="ARBA00023159"/>
    </source>
</evidence>
<evidence type="ECO:0000256" key="9">
    <source>
        <dbReference type="ARBA" id="ARBA00049348"/>
    </source>
</evidence>
<dbReference type="GO" id="GO:0043565">
    <property type="term" value="F:sequence-specific DNA binding"/>
    <property type="evidence" value="ECO:0007669"/>
    <property type="project" value="InterPro"/>
</dbReference>
<evidence type="ECO:0000256" key="1">
    <source>
        <dbReference type="ARBA" id="ARBA00001286"/>
    </source>
</evidence>
<dbReference type="GO" id="GO:0003700">
    <property type="term" value="F:DNA-binding transcription factor activity"/>
    <property type="evidence" value="ECO:0007669"/>
    <property type="project" value="InterPro"/>
</dbReference>
<dbReference type="InterPro" id="IPR014048">
    <property type="entry name" value="MethylDNA_cys_MeTrfase_DNA-bd"/>
</dbReference>
<feature type="active site" description="Nucleophile; methyl group acceptor from methylphosphotriester" evidence="10">
    <location>
        <position position="43"/>
    </location>
</feature>
<dbReference type="Pfam" id="PF01035">
    <property type="entry name" value="DNA_binding_1"/>
    <property type="match status" value="1"/>
</dbReference>
<evidence type="ECO:0000256" key="3">
    <source>
        <dbReference type="ARBA" id="ARBA00022679"/>
    </source>
</evidence>
<dbReference type="PROSITE" id="PS00374">
    <property type="entry name" value="MGMT"/>
    <property type="match status" value="1"/>
</dbReference>
<dbReference type="SUPFAM" id="SSF57884">
    <property type="entry name" value="Ada DNA repair protein, N-terminal domain (N-Ada 10)"/>
    <property type="match status" value="1"/>
</dbReference>
<comment type="catalytic activity">
    <reaction evidence="1">
        <text>a 4-O-methyl-thymidine in DNA + L-cysteinyl-[protein] = a thymidine in DNA + S-methyl-L-cysteinyl-[protein]</text>
        <dbReference type="Rhea" id="RHEA:53428"/>
        <dbReference type="Rhea" id="RHEA-COMP:10131"/>
        <dbReference type="Rhea" id="RHEA-COMP:10132"/>
        <dbReference type="Rhea" id="RHEA-COMP:13555"/>
        <dbReference type="Rhea" id="RHEA-COMP:13556"/>
        <dbReference type="ChEBI" id="CHEBI:29950"/>
        <dbReference type="ChEBI" id="CHEBI:82612"/>
        <dbReference type="ChEBI" id="CHEBI:137386"/>
        <dbReference type="ChEBI" id="CHEBI:137387"/>
        <dbReference type="EC" id="2.1.1.63"/>
    </reaction>
</comment>
<dbReference type="InterPro" id="IPR016221">
    <property type="entry name" value="Bifunct_regulatory_prot_Ada"/>
</dbReference>
<keyword evidence="3 13" id="KW-0808">Transferase</keyword>
<dbReference type="SMART" id="SM00342">
    <property type="entry name" value="HTH_ARAC"/>
    <property type="match status" value="1"/>
</dbReference>
<evidence type="ECO:0000256" key="2">
    <source>
        <dbReference type="ARBA" id="ARBA00022603"/>
    </source>
</evidence>
<keyword evidence="11" id="KW-0862">Zinc</keyword>
<dbReference type="SUPFAM" id="SSF46689">
    <property type="entry name" value="Homeodomain-like"/>
    <property type="match status" value="1"/>
</dbReference>
<comment type="catalytic activity">
    <reaction evidence="9">
        <text>a 6-O-methyl-2'-deoxyguanosine in DNA + L-cysteinyl-[protein] = S-methyl-L-cysteinyl-[protein] + a 2'-deoxyguanosine in DNA</text>
        <dbReference type="Rhea" id="RHEA:24000"/>
        <dbReference type="Rhea" id="RHEA-COMP:10131"/>
        <dbReference type="Rhea" id="RHEA-COMP:10132"/>
        <dbReference type="Rhea" id="RHEA-COMP:11367"/>
        <dbReference type="Rhea" id="RHEA-COMP:11368"/>
        <dbReference type="ChEBI" id="CHEBI:29950"/>
        <dbReference type="ChEBI" id="CHEBI:82612"/>
        <dbReference type="ChEBI" id="CHEBI:85445"/>
        <dbReference type="ChEBI" id="CHEBI:85448"/>
        <dbReference type="EC" id="2.1.1.63"/>
    </reaction>
</comment>
<feature type="binding site" evidence="11">
    <location>
        <position position="77"/>
    </location>
    <ligand>
        <name>Zn(2+)</name>
        <dbReference type="ChEBI" id="CHEBI:29105"/>
    </ligand>
</feature>
<keyword evidence="2 13" id="KW-0489">Methyltransferase</keyword>
<dbReference type="PIRSF" id="PIRSF000409">
    <property type="entry name" value="Ada"/>
    <property type="match status" value="1"/>
</dbReference>
<dbReference type="SUPFAM" id="SSF46767">
    <property type="entry name" value="Methylated DNA-protein cysteine methyltransferase, C-terminal domain"/>
    <property type="match status" value="1"/>
</dbReference>
<keyword evidence="8" id="KW-0234">DNA repair</keyword>
<keyword evidence="4" id="KW-0227">DNA damage</keyword>
<keyword evidence="6" id="KW-0010">Activator</keyword>
<feature type="binding site" evidence="11">
    <location>
        <position position="74"/>
    </location>
    <ligand>
        <name>Zn(2+)</name>
        <dbReference type="ChEBI" id="CHEBI:29105"/>
    </ligand>
</feature>
<dbReference type="FunFam" id="1.10.10.10:FF:000410">
    <property type="entry name" value="ADA regulatory protein, putative"/>
    <property type="match status" value="1"/>
</dbReference>
<dbReference type="Gene3D" id="3.30.160.70">
    <property type="entry name" value="Methylated DNA-protein cysteine methyltransferase domain"/>
    <property type="match status" value="1"/>
</dbReference>
<keyword evidence="5" id="KW-0805">Transcription regulation</keyword>
<feature type="binding site" evidence="11">
    <location>
        <position position="47"/>
    </location>
    <ligand>
        <name>Zn(2+)</name>
        <dbReference type="ChEBI" id="CHEBI:29105"/>
    </ligand>
</feature>